<keyword evidence="1" id="KW-1133">Transmembrane helix</keyword>
<protein>
    <recommendedName>
        <fullName evidence="3">Transmembrane protein</fullName>
    </recommendedName>
</protein>
<feature type="transmembrane region" description="Helical" evidence="1">
    <location>
        <begin position="136"/>
        <end position="157"/>
    </location>
</feature>
<evidence type="ECO:0000313" key="2">
    <source>
        <dbReference type="EMBL" id="OIQ91385.1"/>
    </source>
</evidence>
<accession>A0A1J5R666</accession>
<gene>
    <name evidence="2" type="ORF">GALL_267190</name>
</gene>
<sequence length="457" mass="51194">MAGIGFELRKLLQKDSYFGLFQAYAYAGIISSGPWVLSIVGILFVGFLSLGVVFPHMLIVQFQVSVTYLILSSLILTGFIQLGFTRFIADNLFRKLDKQVLPNFNGMLLVVTSVSGIVGLLAIFLFFSGMSVSYRLLMLAGFVILCAIWVATIFLSGMKQYKEIVVLFAIGYAVTVFGALLLRSRGMEGLLLGFVIGHFVLLVGMVTLTLRTFPLDDSFISFDFMRPGAMYTSLVWAGFLYNLAVWADKLMFWFYPDTSQSIIGPLRASLIYDFPIFLAYLAIIPGMAVFLVRIETDFVEYYEKFYDAVREGGSLDHIETMRDNMLFTVRQGLFEIVKIQAIAVLLVFVLGEKLLGWLGISSLYLPLLDVDVVAAGLQVVLLGILNIFFYLDKRRIVVFLCVLFLFGNIVLTALSLYLGASYYGYGFALSLLITVLTGMQLLSRKLDTLEYETFMLQ</sequence>
<feature type="transmembrane region" description="Helical" evidence="1">
    <location>
        <begin position="164"/>
        <end position="183"/>
    </location>
</feature>
<feature type="transmembrane region" description="Helical" evidence="1">
    <location>
        <begin position="396"/>
        <end position="416"/>
    </location>
</feature>
<evidence type="ECO:0008006" key="3">
    <source>
        <dbReference type="Google" id="ProtNLM"/>
    </source>
</evidence>
<keyword evidence="1" id="KW-0812">Transmembrane</keyword>
<dbReference type="InterPro" id="IPR031617">
    <property type="entry name" value="PelG"/>
</dbReference>
<feature type="transmembrane region" description="Helical" evidence="1">
    <location>
        <begin position="422"/>
        <end position="442"/>
    </location>
</feature>
<dbReference type="AlphaFoldDB" id="A0A1J5R666"/>
<feature type="transmembrane region" description="Helical" evidence="1">
    <location>
        <begin position="21"/>
        <end position="54"/>
    </location>
</feature>
<feature type="transmembrane region" description="Helical" evidence="1">
    <location>
        <begin position="106"/>
        <end position="130"/>
    </location>
</feature>
<feature type="transmembrane region" description="Helical" evidence="1">
    <location>
        <begin position="363"/>
        <end position="389"/>
    </location>
</feature>
<proteinExistence type="predicted"/>
<name>A0A1J5R666_9ZZZZ</name>
<feature type="transmembrane region" description="Helical" evidence="1">
    <location>
        <begin position="189"/>
        <end position="210"/>
    </location>
</feature>
<feature type="transmembrane region" description="Helical" evidence="1">
    <location>
        <begin position="66"/>
        <end position="85"/>
    </location>
</feature>
<comment type="caution">
    <text evidence="2">The sequence shown here is derived from an EMBL/GenBank/DDBJ whole genome shotgun (WGS) entry which is preliminary data.</text>
</comment>
<feature type="transmembrane region" description="Helical" evidence="1">
    <location>
        <begin position="231"/>
        <end position="254"/>
    </location>
</feature>
<dbReference type="EMBL" id="MLJW01000261">
    <property type="protein sequence ID" value="OIQ91385.1"/>
    <property type="molecule type" value="Genomic_DNA"/>
</dbReference>
<organism evidence="2">
    <name type="scientific">mine drainage metagenome</name>
    <dbReference type="NCBI Taxonomy" id="410659"/>
    <lineage>
        <taxon>unclassified sequences</taxon>
        <taxon>metagenomes</taxon>
        <taxon>ecological metagenomes</taxon>
    </lineage>
</organism>
<dbReference type="Pfam" id="PF16933">
    <property type="entry name" value="PelG"/>
    <property type="match status" value="1"/>
</dbReference>
<keyword evidence="1" id="KW-0472">Membrane</keyword>
<reference evidence="2" key="1">
    <citation type="submission" date="2016-10" db="EMBL/GenBank/DDBJ databases">
        <title>Sequence of Gallionella enrichment culture.</title>
        <authorList>
            <person name="Poehlein A."/>
            <person name="Muehling M."/>
            <person name="Daniel R."/>
        </authorList>
    </citation>
    <scope>NUCLEOTIDE SEQUENCE</scope>
</reference>
<evidence type="ECO:0000256" key="1">
    <source>
        <dbReference type="SAM" id="Phobius"/>
    </source>
</evidence>
<feature type="transmembrane region" description="Helical" evidence="1">
    <location>
        <begin position="274"/>
        <end position="294"/>
    </location>
</feature>